<evidence type="ECO:0000256" key="4">
    <source>
        <dbReference type="ARBA" id="ARBA00022679"/>
    </source>
</evidence>
<proteinExistence type="inferred from homology"/>
<evidence type="ECO:0000256" key="3">
    <source>
        <dbReference type="ARBA" id="ARBA00022649"/>
    </source>
</evidence>
<accession>A0A6S6U8M6</accession>
<evidence type="ECO:0000256" key="6">
    <source>
        <dbReference type="ARBA" id="ARBA00049880"/>
    </source>
</evidence>
<evidence type="ECO:0000259" key="7">
    <source>
        <dbReference type="Pfam" id="PF13508"/>
    </source>
</evidence>
<dbReference type="Gene3D" id="3.40.630.30">
    <property type="match status" value="1"/>
</dbReference>
<dbReference type="SUPFAM" id="SSF55729">
    <property type="entry name" value="Acyl-CoA N-acyltransferases (Nat)"/>
    <property type="match status" value="1"/>
</dbReference>
<evidence type="ECO:0000256" key="2">
    <source>
        <dbReference type="ARBA" id="ARBA00022491"/>
    </source>
</evidence>
<feature type="domain" description="N-acetyltransferase" evidence="7">
    <location>
        <begin position="46"/>
        <end position="144"/>
    </location>
</feature>
<name>A0A6S6U8M6_9GAMM</name>
<dbReference type="InterPro" id="IPR000182">
    <property type="entry name" value="GNAT_dom"/>
</dbReference>
<reference evidence="8" key="1">
    <citation type="submission" date="2020-01" db="EMBL/GenBank/DDBJ databases">
        <authorList>
            <person name="Meier V. D."/>
            <person name="Meier V D."/>
        </authorList>
    </citation>
    <scope>NUCLEOTIDE SEQUENCE</scope>
    <source>
        <strain evidence="8">HLG_WM_MAG_09</strain>
    </source>
</reference>
<protein>
    <submittedName>
        <fullName evidence="8">FIG001353: Acetyltransferase</fullName>
    </submittedName>
</protein>
<dbReference type="GO" id="GO:0016747">
    <property type="term" value="F:acyltransferase activity, transferring groups other than amino-acyl groups"/>
    <property type="evidence" value="ECO:0007669"/>
    <property type="project" value="InterPro"/>
</dbReference>
<keyword evidence="4 8" id="KW-0808">Transferase</keyword>
<comment type="catalytic activity">
    <reaction evidence="6">
        <text>glycyl-tRNA(Gly) + acetyl-CoA = N-acetylglycyl-tRNA(Gly) + CoA + H(+)</text>
        <dbReference type="Rhea" id="RHEA:81867"/>
        <dbReference type="Rhea" id="RHEA-COMP:9683"/>
        <dbReference type="Rhea" id="RHEA-COMP:19766"/>
        <dbReference type="ChEBI" id="CHEBI:15378"/>
        <dbReference type="ChEBI" id="CHEBI:57287"/>
        <dbReference type="ChEBI" id="CHEBI:57288"/>
        <dbReference type="ChEBI" id="CHEBI:78522"/>
        <dbReference type="ChEBI" id="CHEBI:232036"/>
    </reaction>
</comment>
<dbReference type="PANTHER" id="PTHR36449">
    <property type="entry name" value="ACETYLTRANSFERASE-RELATED"/>
    <property type="match status" value="1"/>
</dbReference>
<keyword evidence="3" id="KW-1277">Toxin-antitoxin system</keyword>
<sequence>MKLEQFDAKRHQRKTFSSGNDKLDEYLKKHLSQGVKKGLIQAYVSVDEQGKILGYYTLSAASVSHTDMPEALAKKLPRYPIPSILIGRMATDETARSQGLRVGSKLLIHALKQALVAADTIGVLCVIVDAKPEAASFYSRFGFQRLIAEDECRLYISIQTIRGLLVA</sequence>
<keyword evidence="2" id="KW-0678">Repressor</keyword>
<dbReference type="EMBL" id="CACVAT010000384">
    <property type="protein sequence ID" value="CAA6823946.1"/>
    <property type="molecule type" value="Genomic_DNA"/>
</dbReference>
<comment type="similarity">
    <text evidence="1">Belongs to the acetyltransferase family. GNAT subfamily.</text>
</comment>
<evidence type="ECO:0000256" key="5">
    <source>
        <dbReference type="ARBA" id="ARBA00023315"/>
    </source>
</evidence>
<organism evidence="8">
    <name type="scientific">uncultured Thiotrichaceae bacterium</name>
    <dbReference type="NCBI Taxonomy" id="298394"/>
    <lineage>
        <taxon>Bacteria</taxon>
        <taxon>Pseudomonadati</taxon>
        <taxon>Pseudomonadota</taxon>
        <taxon>Gammaproteobacteria</taxon>
        <taxon>Thiotrichales</taxon>
        <taxon>Thiotrichaceae</taxon>
        <taxon>environmental samples</taxon>
    </lineage>
</organism>
<dbReference type="Pfam" id="PF13508">
    <property type="entry name" value="Acetyltransf_7"/>
    <property type="match status" value="1"/>
</dbReference>
<evidence type="ECO:0000256" key="1">
    <source>
        <dbReference type="ARBA" id="ARBA00009342"/>
    </source>
</evidence>
<evidence type="ECO:0000313" key="8">
    <source>
        <dbReference type="EMBL" id="CAA6823946.1"/>
    </source>
</evidence>
<dbReference type="AlphaFoldDB" id="A0A6S6U8M6"/>
<gene>
    <name evidence="8" type="ORF">HELGO_WM17109</name>
</gene>
<keyword evidence="5" id="KW-0012">Acyltransferase</keyword>
<dbReference type="InterPro" id="IPR016181">
    <property type="entry name" value="Acyl_CoA_acyltransferase"/>
</dbReference>
<dbReference type="PANTHER" id="PTHR36449:SF1">
    <property type="entry name" value="ACETYLTRANSFERASE"/>
    <property type="match status" value="1"/>
</dbReference>